<comment type="catalytic activity">
    <reaction evidence="16">
        <text>DNA(n) + a 2'-deoxyribonucleoside 5'-triphosphate = DNA(n+1) + diphosphate</text>
        <dbReference type="Rhea" id="RHEA:22508"/>
        <dbReference type="Rhea" id="RHEA-COMP:17339"/>
        <dbReference type="Rhea" id="RHEA-COMP:17340"/>
        <dbReference type="ChEBI" id="CHEBI:33019"/>
        <dbReference type="ChEBI" id="CHEBI:61560"/>
        <dbReference type="ChEBI" id="CHEBI:173112"/>
        <dbReference type="EC" id="2.7.7.7"/>
    </reaction>
</comment>
<keyword evidence="11" id="KW-0229">DNA integration</keyword>
<dbReference type="EC" id="2.7.7.7" evidence="2"/>
<evidence type="ECO:0000256" key="4">
    <source>
        <dbReference type="ARBA" id="ARBA00022695"/>
    </source>
</evidence>
<dbReference type="InterPro" id="IPR001584">
    <property type="entry name" value="Integrase_cat-core"/>
</dbReference>
<keyword evidence="9" id="KW-0378">Hydrolase</keyword>
<keyword evidence="14" id="KW-0238">DNA-binding</keyword>
<evidence type="ECO:0000256" key="2">
    <source>
        <dbReference type="ARBA" id="ARBA00012417"/>
    </source>
</evidence>
<dbReference type="SUPFAM" id="SSF53098">
    <property type="entry name" value="Ribonuclease H-like"/>
    <property type="match status" value="1"/>
</dbReference>
<keyword evidence="5" id="KW-0235">DNA replication</keyword>
<dbReference type="Proteomes" id="UP001235939">
    <property type="component" value="Chromosome X"/>
</dbReference>
<evidence type="ECO:0000256" key="16">
    <source>
        <dbReference type="ARBA" id="ARBA00049244"/>
    </source>
</evidence>
<evidence type="ECO:0000259" key="17">
    <source>
        <dbReference type="PROSITE" id="PS50994"/>
    </source>
</evidence>
<evidence type="ECO:0000256" key="11">
    <source>
        <dbReference type="ARBA" id="ARBA00022908"/>
    </source>
</evidence>
<evidence type="ECO:0000256" key="8">
    <source>
        <dbReference type="ARBA" id="ARBA00022759"/>
    </source>
</evidence>
<dbReference type="PANTHER" id="PTHR42648:SF11">
    <property type="entry name" value="TRANSPOSON TY4-P GAG-POL POLYPROTEIN"/>
    <property type="match status" value="1"/>
</dbReference>
<keyword evidence="10" id="KW-0460">Magnesium</keyword>
<evidence type="ECO:0000313" key="18">
    <source>
        <dbReference type="EMBL" id="UYV84680.1"/>
    </source>
</evidence>
<keyword evidence="13" id="KW-0239">DNA-directed DNA polymerase</keyword>
<protein>
    <recommendedName>
        <fullName evidence="2">DNA-directed DNA polymerase</fullName>
        <ecNumber evidence="2">2.7.7.7</ecNumber>
    </recommendedName>
</protein>
<keyword evidence="15" id="KW-0233">DNA recombination</keyword>
<dbReference type="InterPro" id="IPR004868">
    <property type="entry name" value="DNA-dir_DNA_pol_B_mt/vir"/>
</dbReference>
<reference evidence="18 19" key="1">
    <citation type="submission" date="2022-03" db="EMBL/GenBank/DDBJ databases">
        <title>A chromosomal length assembly of Cordylochernes scorpioides.</title>
        <authorList>
            <person name="Zeh D."/>
            <person name="Zeh J."/>
        </authorList>
    </citation>
    <scope>NUCLEOTIDE SEQUENCE [LARGE SCALE GENOMIC DNA]</scope>
    <source>
        <strain evidence="18">IN4F17</strain>
        <tissue evidence="18">Whole Body</tissue>
    </source>
</reference>
<dbReference type="InterPro" id="IPR036397">
    <property type="entry name" value="RNaseH_sf"/>
</dbReference>
<evidence type="ECO:0000256" key="5">
    <source>
        <dbReference type="ARBA" id="ARBA00022705"/>
    </source>
</evidence>
<name>A0ABY6LY16_9ARAC</name>
<keyword evidence="6" id="KW-0540">Nuclease</keyword>
<keyword evidence="8" id="KW-0255">Endonuclease</keyword>
<evidence type="ECO:0000256" key="9">
    <source>
        <dbReference type="ARBA" id="ARBA00022801"/>
    </source>
</evidence>
<proteinExistence type="inferred from homology"/>
<evidence type="ECO:0000256" key="12">
    <source>
        <dbReference type="ARBA" id="ARBA00022918"/>
    </source>
</evidence>
<keyword evidence="4" id="KW-0548">Nucleotidyltransferase</keyword>
<keyword evidence="12" id="KW-0695">RNA-directed DNA polymerase</keyword>
<feature type="domain" description="Integrase catalytic" evidence="17">
    <location>
        <begin position="75"/>
        <end position="171"/>
    </location>
</feature>
<keyword evidence="3" id="KW-0808">Transferase</keyword>
<evidence type="ECO:0000256" key="7">
    <source>
        <dbReference type="ARBA" id="ARBA00022723"/>
    </source>
</evidence>
<keyword evidence="19" id="KW-1185">Reference proteome</keyword>
<evidence type="ECO:0000256" key="10">
    <source>
        <dbReference type="ARBA" id="ARBA00022842"/>
    </source>
</evidence>
<evidence type="ECO:0000313" key="19">
    <source>
        <dbReference type="Proteomes" id="UP001235939"/>
    </source>
</evidence>
<sequence length="171" mass="19911">MFLKIKLEKDDKWKENYKDEKEYRRAVKEKLDIELGEIKKNPGLRFIAKICLNSLWGKFGQRKNMKQTEYRGFTILRSDNGTEYVNNEFNKLLDENGIKRQFIVPRTPQQNGTAERMNQTLLNTARCILLESGIPISFWVEAVNTACCLRNKCSSKAISNKIPEDRTASEN</sequence>
<dbReference type="EMBL" id="CP092886">
    <property type="protein sequence ID" value="UYV84680.1"/>
    <property type="molecule type" value="Genomic_DNA"/>
</dbReference>
<dbReference type="PROSITE" id="PS50994">
    <property type="entry name" value="INTEGRASE"/>
    <property type="match status" value="1"/>
</dbReference>
<dbReference type="InterPro" id="IPR039537">
    <property type="entry name" value="Retrotran_Ty1/copia-like"/>
</dbReference>
<dbReference type="Gene3D" id="3.30.420.10">
    <property type="entry name" value="Ribonuclease H-like superfamily/Ribonuclease H"/>
    <property type="match status" value="1"/>
</dbReference>
<evidence type="ECO:0000256" key="13">
    <source>
        <dbReference type="ARBA" id="ARBA00022932"/>
    </source>
</evidence>
<evidence type="ECO:0000256" key="3">
    <source>
        <dbReference type="ARBA" id="ARBA00022679"/>
    </source>
</evidence>
<dbReference type="InterPro" id="IPR012337">
    <property type="entry name" value="RNaseH-like_sf"/>
</dbReference>
<keyword evidence="7" id="KW-0479">Metal-binding</keyword>
<organism evidence="18 19">
    <name type="scientific">Cordylochernes scorpioides</name>
    <dbReference type="NCBI Taxonomy" id="51811"/>
    <lineage>
        <taxon>Eukaryota</taxon>
        <taxon>Metazoa</taxon>
        <taxon>Ecdysozoa</taxon>
        <taxon>Arthropoda</taxon>
        <taxon>Chelicerata</taxon>
        <taxon>Arachnida</taxon>
        <taxon>Pseudoscorpiones</taxon>
        <taxon>Cheliferoidea</taxon>
        <taxon>Chernetidae</taxon>
        <taxon>Cordylochernes</taxon>
    </lineage>
</organism>
<evidence type="ECO:0000256" key="6">
    <source>
        <dbReference type="ARBA" id="ARBA00022722"/>
    </source>
</evidence>
<evidence type="ECO:0000256" key="1">
    <source>
        <dbReference type="ARBA" id="ARBA00005755"/>
    </source>
</evidence>
<evidence type="ECO:0000256" key="15">
    <source>
        <dbReference type="ARBA" id="ARBA00023172"/>
    </source>
</evidence>
<accession>A0ABY6LY16</accession>
<evidence type="ECO:0000256" key="14">
    <source>
        <dbReference type="ARBA" id="ARBA00023125"/>
    </source>
</evidence>
<dbReference type="PANTHER" id="PTHR42648">
    <property type="entry name" value="TRANSPOSASE, PUTATIVE-RELATED"/>
    <property type="match status" value="1"/>
</dbReference>
<gene>
    <name evidence="18" type="ORF">LAZ67_X003073</name>
</gene>
<comment type="similarity">
    <text evidence="1">Belongs to the DNA polymerase type-B family.</text>
</comment>
<dbReference type="Gene3D" id="1.10.287.690">
    <property type="entry name" value="Helix hairpin bin"/>
    <property type="match status" value="1"/>
</dbReference>
<dbReference type="Pfam" id="PF03175">
    <property type="entry name" value="DNA_pol_B_2"/>
    <property type="match status" value="1"/>
</dbReference>